<evidence type="ECO:0000313" key="6">
    <source>
        <dbReference type="EMBL" id="MBZ5962052.1"/>
    </source>
</evidence>
<dbReference type="PROSITE" id="PS00491">
    <property type="entry name" value="PROLINE_PEPTIDASE"/>
    <property type="match status" value="1"/>
</dbReference>
<dbReference type="Proteomes" id="UP000752647">
    <property type="component" value="Unassembled WGS sequence"/>
</dbReference>
<evidence type="ECO:0000256" key="2">
    <source>
        <dbReference type="ARBA" id="ARBA00022801"/>
    </source>
</evidence>
<gene>
    <name evidence="6" type="ORF">KIJ12_02580</name>
</gene>
<keyword evidence="2" id="KW-0378">Hydrolase</keyword>
<dbReference type="Pfam" id="PF00557">
    <property type="entry name" value="Peptidase_M24"/>
    <property type="match status" value="1"/>
</dbReference>
<accession>A0A9Q3SXA6</accession>
<dbReference type="InterPro" id="IPR029149">
    <property type="entry name" value="Creatin/AminoP/Spt16_N"/>
</dbReference>
<feature type="domain" description="Creatinase N-terminal" evidence="5">
    <location>
        <begin position="8"/>
        <end position="135"/>
    </location>
</feature>
<name>A0A9Q3SXA6_9LACO</name>
<dbReference type="Pfam" id="PF01321">
    <property type="entry name" value="Creatinase_N"/>
    <property type="match status" value="1"/>
</dbReference>
<sequence length="364" mass="40035">MTKYFEARIVKLQKLLKQLNLDGMIVYQGANMKYLTGFSGGTGDGVVIIGRDSACLVTDARYEEAYKASLPESVNLKITRAYYEEAVSVAVSFDIKKLAFEADMPYNIYDYIDELLPADISFDALPFAIEALREVKDEEELAALRKAAAVSVAAFKELIPFIKPGMTERQVANELDRLQKKFGAEKASFDTIVASGYRAALPHGEATDKIIEKGELVTIDFGYYVDDYTSDVTRTIAIGSISDELKQIYAIVKQANENAIAIVKPSISGSEVDRVARDYISAHGYGHDYNHSTGHGVGLDIHEGPALSSQSSDELQPGHLLTIEPGIYLSEKGGVRIEDDIIVTLDGYENLTHDLTKDLIVIED</sequence>
<evidence type="ECO:0000259" key="5">
    <source>
        <dbReference type="Pfam" id="PF01321"/>
    </source>
</evidence>
<proteinExistence type="inferred from homology"/>
<dbReference type="Gene3D" id="3.40.350.10">
    <property type="entry name" value="Creatinase/prolidase N-terminal domain"/>
    <property type="match status" value="1"/>
</dbReference>
<dbReference type="InterPro" id="IPR036005">
    <property type="entry name" value="Creatinase/aminopeptidase-like"/>
</dbReference>
<dbReference type="InterPro" id="IPR001131">
    <property type="entry name" value="Peptidase_M24B_aminopep-P_CS"/>
</dbReference>
<dbReference type="SUPFAM" id="SSF53092">
    <property type="entry name" value="Creatinase/prolidase N-terminal domain"/>
    <property type="match status" value="1"/>
</dbReference>
<keyword evidence="6" id="KW-0645">Protease</keyword>
<dbReference type="InterPro" id="IPR050659">
    <property type="entry name" value="Peptidase_M24B"/>
</dbReference>
<evidence type="ECO:0000259" key="4">
    <source>
        <dbReference type="Pfam" id="PF00557"/>
    </source>
</evidence>
<dbReference type="EMBL" id="JAHBFI010000005">
    <property type="protein sequence ID" value="MBZ5962052.1"/>
    <property type="molecule type" value="Genomic_DNA"/>
</dbReference>
<dbReference type="PANTHER" id="PTHR46112:SF3">
    <property type="entry name" value="AMINOPEPTIDASE YPDF"/>
    <property type="match status" value="1"/>
</dbReference>
<comment type="similarity">
    <text evidence="3">Belongs to the peptidase M24B family.</text>
</comment>
<dbReference type="CDD" id="cd01092">
    <property type="entry name" value="APP-like"/>
    <property type="match status" value="1"/>
</dbReference>
<organism evidence="6 7">
    <name type="scientific">Leuconostoc gasicomitatum</name>
    <dbReference type="NCBI Taxonomy" id="115778"/>
    <lineage>
        <taxon>Bacteria</taxon>
        <taxon>Bacillati</taxon>
        <taxon>Bacillota</taxon>
        <taxon>Bacilli</taxon>
        <taxon>Lactobacillales</taxon>
        <taxon>Lactobacillaceae</taxon>
        <taxon>Leuconostoc</taxon>
        <taxon>Leuconostoc gelidum group</taxon>
    </lineage>
</organism>
<evidence type="ECO:0000313" key="7">
    <source>
        <dbReference type="Proteomes" id="UP000752647"/>
    </source>
</evidence>
<keyword evidence="1 3" id="KW-0479">Metal-binding</keyword>
<dbReference type="Gene3D" id="3.90.230.10">
    <property type="entry name" value="Creatinase/methionine aminopeptidase superfamily"/>
    <property type="match status" value="1"/>
</dbReference>
<dbReference type="AlphaFoldDB" id="A0A9Q3SXA6"/>
<dbReference type="GO" id="GO:0004177">
    <property type="term" value="F:aminopeptidase activity"/>
    <property type="evidence" value="ECO:0007669"/>
    <property type="project" value="UniProtKB-KW"/>
</dbReference>
<comment type="caution">
    <text evidence="6">The sequence shown here is derived from an EMBL/GenBank/DDBJ whole genome shotgun (WGS) entry which is preliminary data.</text>
</comment>
<dbReference type="InterPro" id="IPR000994">
    <property type="entry name" value="Pept_M24"/>
</dbReference>
<reference evidence="6" key="1">
    <citation type="submission" date="2021-05" db="EMBL/GenBank/DDBJ databases">
        <title>Pangenome of Leuconostoc gelidum warrants species status for Leuconostoc gelidum subsp. gasicomitatum.</title>
        <authorList>
            <person name="Johansson P."/>
            <person name="Sade E."/>
            <person name="Hultman J."/>
            <person name="Auvinen P."/>
            <person name="Bjorkroth J."/>
        </authorList>
    </citation>
    <scope>NUCLEOTIDE SEQUENCE</scope>
    <source>
        <strain evidence="6">A.21.4</strain>
    </source>
</reference>
<dbReference type="PANTHER" id="PTHR46112">
    <property type="entry name" value="AMINOPEPTIDASE"/>
    <property type="match status" value="1"/>
</dbReference>
<evidence type="ECO:0000256" key="3">
    <source>
        <dbReference type="RuleBase" id="RU000590"/>
    </source>
</evidence>
<dbReference type="SUPFAM" id="SSF55920">
    <property type="entry name" value="Creatinase/aminopeptidase"/>
    <property type="match status" value="1"/>
</dbReference>
<dbReference type="GO" id="GO:0046872">
    <property type="term" value="F:metal ion binding"/>
    <property type="evidence" value="ECO:0007669"/>
    <property type="project" value="UniProtKB-KW"/>
</dbReference>
<feature type="domain" description="Peptidase M24" evidence="4">
    <location>
        <begin position="143"/>
        <end position="344"/>
    </location>
</feature>
<keyword evidence="6" id="KW-0031">Aminopeptidase</keyword>
<dbReference type="RefSeq" id="WP_224133462.1">
    <property type="nucleotide sequence ID" value="NZ_JAHBEV010000004.1"/>
</dbReference>
<dbReference type="InterPro" id="IPR000587">
    <property type="entry name" value="Creatinase_N"/>
</dbReference>
<evidence type="ECO:0000256" key="1">
    <source>
        <dbReference type="ARBA" id="ARBA00022723"/>
    </source>
</evidence>
<protein>
    <submittedName>
        <fullName evidence="6">Aminopeptidase P family protein</fullName>
    </submittedName>
</protein>